<reference evidence="4" key="1">
    <citation type="journal article" date="2019" name="Int. J. Syst. Evol. Microbiol.">
        <title>The Global Catalogue of Microorganisms (GCM) 10K type strain sequencing project: providing services to taxonomists for standard genome sequencing and annotation.</title>
        <authorList>
            <consortium name="The Broad Institute Genomics Platform"/>
            <consortium name="The Broad Institute Genome Sequencing Center for Infectious Disease"/>
            <person name="Wu L."/>
            <person name="Ma J."/>
        </authorList>
    </citation>
    <scope>NUCLEOTIDE SEQUENCE [LARGE SCALE GENOMIC DNA]</scope>
    <source>
        <strain evidence="4">JCM 17705</strain>
    </source>
</reference>
<organism evidence="3 4">
    <name type="scientific">Mucilaginibacter gynuensis</name>
    <dbReference type="NCBI Taxonomy" id="1302236"/>
    <lineage>
        <taxon>Bacteria</taxon>
        <taxon>Pseudomonadati</taxon>
        <taxon>Bacteroidota</taxon>
        <taxon>Sphingobacteriia</taxon>
        <taxon>Sphingobacteriales</taxon>
        <taxon>Sphingobacteriaceae</taxon>
        <taxon>Mucilaginibacter</taxon>
    </lineage>
</organism>
<dbReference type="Proteomes" id="UP001500582">
    <property type="component" value="Unassembled WGS sequence"/>
</dbReference>
<dbReference type="Pfam" id="PF00722">
    <property type="entry name" value="Glyco_hydro_16"/>
    <property type="match status" value="1"/>
</dbReference>
<dbReference type="CDD" id="cd08023">
    <property type="entry name" value="GH16_laminarinase_like"/>
    <property type="match status" value="1"/>
</dbReference>
<dbReference type="RefSeq" id="WP_345209918.1">
    <property type="nucleotide sequence ID" value="NZ_BAABFT010000002.1"/>
</dbReference>
<dbReference type="EMBL" id="BAABFT010000002">
    <property type="protein sequence ID" value="GAA4314082.1"/>
    <property type="molecule type" value="Genomic_DNA"/>
</dbReference>
<sequence length="293" mass="32656">MPSTAAGVDVNAAINPTNIDFMNCLLLINRIKYTALLAMIISIVDASSSQAQGSLSDSSKTYALIWHDEFDGETINPLLWNFEIGNLGTNHEKQAYKAENATVKGGFLTITAKKESAYGQPYTSSRINTKGKFAIPGGRIEAYIKCPMGKGLWPAFWMLGYDIEEVGWPKCGEIDIMEHVNADTIVYGTIHWDKNGHAMYGIKAPTTPGEFHLYAVEWDKDEISWYVDKTRIGSSNIKNGINNTGVFRHPFYILFNFAVGGDFPGTTTSVDESLLPAKMEVDYVRVYEIRRNR</sequence>
<accession>A0ABP8FZB5</accession>
<dbReference type="Gene3D" id="2.60.120.200">
    <property type="match status" value="1"/>
</dbReference>
<dbReference type="SUPFAM" id="SSF49899">
    <property type="entry name" value="Concanavalin A-like lectins/glucanases"/>
    <property type="match status" value="1"/>
</dbReference>
<proteinExistence type="inferred from homology"/>
<dbReference type="InterPro" id="IPR000757">
    <property type="entry name" value="Beta-glucanase-like"/>
</dbReference>
<protein>
    <recommendedName>
        <fullName evidence="2">GH16 domain-containing protein</fullName>
    </recommendedName>
</protein>
<feature type="domain" description="GH16" evidence="2">
    <location>
        <begin position="8"/>
        <end position="292"/>
    </location>
</feature>
<dbReference type="PANTHER" id="PTHR10963:SF55">
    <property type="entry name" value="GLYCOSIDE HYDROLASE FAMILY 16 PROTEIN"/>
    <property type="match status" value="1"/>
</dbReference>
<evidence type="ECO:0000259" key="2">
    <source>
        <dbReference type="PROSITE" id="PS51762"/>
    </source>
</evidence>
<evidence type="ECO:0000256" key="1">
    <source>
        <dbReference type="ARBA" id="ARBA00006865"/>
    </source>
</evidence>
<dbReference type="InterPro" id="IPR050546">
    <property type="entry name" value="Glycosyl_Hydrlase_16"/>
</dbReference>
<gene>
    <name evidence="3" type="ORF">GCM10023149_10110</name>
</gene>
<dbReference type="PANTHER" id="PTHR10963">
    <property type="entry name" value="GLYCOSYL HYDROLASE-RELATED"/>
    <property type="match status" value="1"/>
</dbReference>
<keyword evidence="4" id="KW-1185">Reference proteome</keyword>
<dbReference type="PROSITE" id="PS51762">
    <property type="entry name" value="GH16_2"/>
    <property type="match status" value="1"/>
</dbReference>
<evidence type="ECO:0000313" key="4">
    <source>
        <dbReference type="Proteomes" id="UP001500582"/>
    </source>
</evidence>
<name>A0ABP8FZB5_9SPHI</name>
<evidence type="ECO:0000313" key="3">
    <source>
        <dbReference type="EMBL" id="GAA4314082.1"/>
    </source>
</evidence>
<dbReference type="InterPro" id="IPR013320">
    <property type="entry name" value="ConA-like_dom_sf"/>
</dbReference>
<comment type="caution">
    <text evidence="3">The sequence shown here is derived from an EMBL/GenBank/DDBJ whole genome shotgun (WGS) entry which is preliminary data.</text>
</comment>
<comment type="similarity">
    <text evidence="1">Belongs to the glycosyl hydrolase 16 family.</text>
</comment>